<evidence type="ECO:0000313" key="3">
    <source>
        <dbReference type="EMBL" id="KAH9526836.1"/>
    </source>
</evidence>
<gene>
    <name evidence="3" type="ORF">DERF_000894</name>
    <name evidence="2" type="ORF">HUG17_4163</name>
</gene>
<accession>A0A922IAT4</accession>
<reference evidence="2" key="2">
    <citation type="submission" date="2020-06" db="EMBL/GenBank/DDBJ databases">
        <authorList>
            <person name="Ji K."/>
            <person name="Li J."/>
        </authorList>
    </citation>
    <scope>NUCLEOTIDE SEQUENCE</scope>
    <source>
        <strain evidence="2">JKM2019</strain>
        <tissue evidence="2">Whole body</tissue>
    </source>
</reference>
<reference evidence="2" key="3">
    <citation type="journal article" date="2021" name="World Allergy Organ. J.">
        <title>Chromosome-level assembly of Dermatophagoides farinae genome and transcriptome reveals two novel allergens Der f 37 and Der f 39.</title>
        <authorList>
            <person name="Chen J."/>
            <person name="Cai Z."/>
            <person name="Fan D."/>
            <person name="Hu J."/>
            <person name="Hou Y."/>
            <person name="He Y."/>
            <person name="Zhang Z."/>
            <person name="Zhao Z."/>
            <person name="Gao P."/>
            <person name="Hu W."/>
            <person name="Sun J."/>
            <person name="Li J."/>
            <person name="Ji K."/>
        </authorList>
    </citation>
    <scope>NUCLEOTIDE SEQUENCE</scope>
    <source>
        <strain evidence="2">JKM2019</strain>
    </source>
</reference>
<feature type="compositionally biased region" description="Polar residues" evidence="1">
    <location>
        <begin position="274"/>
        <end position="287"/>
    </location>
</feature>
<reference evidence="3" key="4">
    <citation type="journal article" date="2022" name="Res Sq">
        <title>Comparative Genomics Reveals Insights into the Divergent Evolution of Astigmatic Mites and Household Pest Adaptations.</title>
        <authorList>
            <person name="Xiong Q."/>
            <person name="Wan A.T.-Y."/>
            <person name="Liu X.-Y."/>
            <person name="Fung C.S.-H."/>
            <person name="Xiao X."/>
            <person name="Malainual N."/>
            <person name="Hou J."/>
            <person name="Wang L."/>
            <person name="Wang M."/>
            <person name="Yang K."/>
            <person name="Cui Y."/>
            <person name="Leung E."/>
            <person name="Nong W."/>
            <person name="Shin S.-K."/>
            <person name="Au S."/>
            <person name="Jeong K.Y."/>
            <person name="Chew F.T."/>
            <person name="Hui J."/>
            <person name="Leung T.F."/>
            <person name="Tungtrongchitr A."/>
            <person name="Zhong N."/>
            <person name="Liu Z."/>
            <person name="Tsui S."/>
        </authorList>
    </citation>
    <scope>NUCLEOTIDE SEQUENCE</scope>
    <source>
        <strain evidence="3">Derf</strain>
        <tissue evidence="3">Whole organism</tissue>
    </source>
</reference>
<evidence type="ECO:0000313" key="2">
    <source>
        <dbReference type="EMBL" id="KAH7641119.1"/>
    </source>
</evidence>
<comment type="caution">
    <text evidence="3">The sequence shown here is derived from an EMBL/GenBank/DDBJ whole genome shotgun (WGS) entry which is preliminary data.</text>
</comment>
<feature type="compositionally biased region" description="Basic residues" evidence="1">
    <location>
        <begin position="75"/>
        <end position="90"/>
    </location>
</feature>
<evidence type="ECO:0000256" key="1">
    <source>
        <dbReference type="SAM" id="MobiDB-lite"/>
    </source>
</evidence>
<dbReference type="EMBL" id="ASGP02000001">
    <property type="protein sequence ID" value="KAH9526836.1"/>
    <property type="molecule type" value="Genomic_DNA"/>
</dbReference>
<feature type="compositionally biased region" description="Basic residues" evidence="1">
    <location>
        <begin position="241"/>
        <end position="272"/>
    </location>
</feature>
<dbReference type="OrthoDB" id="6515832at2759"/>
<dbReference type="Proteomes" id="UP000828236">
    <property type="component" value="Unassembled WGS sequence"/>
</dbReference>
<sequence>MSSIQSNTDDFESDKIQLRICINEKTENDAVQVAIDLQKRLQNDLEKILSKETDGKENVKVNIRSKLSSPSSALSRKRSSKSSLKTRSRKLSSLTENLRKSLQISGKIKSPLYEPCSSKITAATTPAITNKVNNNSGKAFSGVLVVPLNAMDNQQREQYKFEVKNHQSPIISSNDQKRSENPLVIMDEEQQPNFFHFQSYGSSRLPVRRNVFDIFGIYPKRSTQNIRQRPRRRSNSWFNHTRSRRLPRFKQRNRFPLRRKFRSPSSRGRRNTPIKMQSDQRSESSTSFCSLNTCDMAEEELRQPWIQQQSPTYHQPKSNYQNVDTTTITANLAAHH</sequence>
<dbReference type="AlphaFoldDB" id="A0A922IAT4"/>
<dbReference type="Proteomes" id="UP000790347">
    <property type="component" value="Unassembled WGS sequence"/>
</dbReference>
<evidence type="ECO:0000313" key="4">
    <source>
        <dbReference type="Proteomes" id="UP000790347"/>
    </source>
</evidence>
<protein>
    <submittedName>
        <fullName evidence="3">Uncharacterized protein</fullName>
    </submittedName>
</protein>
<keyword evidence="4" id="KW-1185">Reference proteome</keyword>
<dbReference type="EMBL" id="SDOV01000004">
    <property type="protein sequence ID" value="KAH7641119.1"/>
    <property type="molecule type" value="Genomic_DNA"/>
</dbReference>
<name>A0A922IAT4_DERFA</name>
<organism evidence="3 4">
    <name type="scientific">Dermatophagoides farinae</name>
    <name type="common">American house dust mite</name>
    <dbReference type="NCBI Taxonomy" id="6954"/>
    <lineage>
        <taxon>Eukaryota</taxon>
        <taxon>Metazoa</taxon>
        <taxon>Ecdysozoa</taxon>
        <taxon>Arthropoda</taxon>
        <taxon>Chelicerata</taxon>
        <taxon>Arachnida</taxon>
        <taxon>Acari</taxon>
        <taxon>Acariformes</taxon>
        <taxon>Sarcoptiformes</taxon>
        <taxon>Astigmata</taxon>
        <taxon>Psoroptidia</taxon>
        <taxon>Analgoidea</taxon>
        <taxon>Pyroglyphidae</taxon>
        <taxon>Dermatophagoidinae</taxon>
        <taxon>Dermatophagoides</taxon>
    </lineage>
</organism>
<reference evidence="3" key="1">
    <citation type="submission" date="2013-05" db="EMBL/GenBank/DDBJ databases">
        <authorList>
            <person name="Yim A.K.Y."/>
            <person name="Chan T.F."/>
            <person name="Ji K.M."/>
            <person name="Liu X.Y."/>
            <person name="Zhou J.W."/>
            <person name="Li R.Q."/>
            <person name="Yang K.Y."/>
            <person name="Li J."/>
            <person name="Li M."/>
            <person name="Law P.T.W."/>
            <person name="Wu Y.L."/>
            <person name="Cai Z.L."/>
            <person name="Qin H."/>
            <person name="Bao Y."/>
            <person name="Leung R.K.K."/>
            <person name="Ng P.K.S."/>
            <person name="Zou J."/>
            <person name="Zhong X.J."/>
            <person name="Ran P.X."/>
            <person name="Zhong N.S."/>
            <person name="Liu Z.G."/>
            <person name="Tsui S.K.W."/>
        </authorList>
    </citation>
    <scope>NUCLEOTIDE SEQUENCE</scope>
    <source>
        <strain evidence="3">Derf</strain>
        <tissue evidence="3">Whole organism</tissue>
    </source>
</reference>
<feature type="region of interest" description="Disordered" evidence="1">
    <location>
        <begin position="223"/>
        <end position="287"/>
    </location>
</feature>
<proteinExistence type="predicted"/>
<feature type="region of interest" description="Disordered" evidence="1">
    <location>
        <begin position="67"/>
        <end position="92"/>
    </location>
</feature>